<feature type="transmembrane region" description="Helical" evidence="9">
    <location>
        <begin position="83"/>
        <end position="105"/>
    </location>
</feature>
<evidence type="ECO:0000259" key="11">
    <source>
        <dbReference type="Pfam" id="PF04290"/>
    </source>
</evidence>
<keyword evidence="13" id="KW-1185">Reference proteome</keyword>
<keyword evidence="5 9" id="KW-0812">Transmembrane</keyword>
<evidence type="ECO:0000256" key="2">
    <source>
        <dbReference type="ARBA" id="ARBA00022448"/>
    </source>
</evidence>
<evidence type="ECO:0000313" key="12">
    <source>
        <dbReference type="EMBL" id="QIR06596.1"/>
    </source>
</evidence>
<accession>A0ABX6K4Y2</accession>
<feature type="transmembrane region" description="Helical" evidence="9">
    <location>
        <begin position="125"/>
        <end position="147"/>
    </location>
</feature>
<comment type="subunit">
    <text evidence="9">The complex comprises the extracytoplasmic solute receptor protein and the two transmembrane proteins.</text>
</comment>
<keyword evidence="3" id="KW-1003">Cell membrane</keyword>
<evidence type="ECO:0000256" key="1">
    <source>
        <dbReference type="ARBA" id="ARBA00004429"/>
    </source>
</evidence>
<protein>
    <recommendedName>
        <fullName evidence="9">TRAP transporter small permease protein</fullName>
    </recommendedName>
</protein>
<evidence type="ECO:0000256" key="9">
    <source>
        <dbReference type="RuleBase" id="RU369079"/>
    </source>
</evidence>
<comment type="subcellular location">
    <subcellularLocation>
        <location evidence="1 9">Cell inner membrane</location>
        <topology evidence="1 9">Multi-pass membrane protein</topology>
    </subcellularLocation>
</comment>
<evidence type="ECO:0000256" key="4">
    <source>
        <dbReference type="ARBA" id="ARBA00022519"/>
    </source>
</evidence>
<feature type="compositionally biased region" description="Basic and acidic residues" evidence="10">
    <location>
        <begin position="181"/>
        <end position="190"/>
    </location>
</feature>
<evidence type="ECO:0000256" key="3">
    <source>
        <dbReference type="ARBA" id="ARBA00022475"/>
    </source>
</evidence>
<evidence type="ECO:0000256" key="10">
    <source>
        <dbReference type="SAM" id="MobiDB-lite"/>
    </source>
</evidence>
<feature type="transmembrane region" description="Helical" evidence="9">
    <location>
        <begin position="12"/>
        <end position="34"/>
    </location>
</feature>
<comment type="function">
    <text evidence="9">Part of the tripartite ATP-independent periplasmic (TRAP) transport system.</text>
</comment>
<feature type="domain" description="Tripartite ATP-independent periplasmic transporters DctQ component" evidence="11">
    <location>
        <begin position="21"/>
        <end position="151"/>
    </location>
</feature>
<feature type="region of interest" description="Disordered" evidence="10">
    <location>
        <begin position="169"/>
        <end position="190"/>
    </location>
</feature>
<name>A0ABX6K4Y2_SALCS</name>
<dbReference type="PANTHER" id="PTHR35011">
    <property type="entry name" value="2,3-DIKETO-L-GULONATE TRAP TRANSPORTER SMALL PERMEASE PROTEIN YIAM"/>
    <property type="match status" value="1"/>
</dbReference>
<evidence type="ECO:0000256" key="7">
    <source>
        <dbReference type="ARBA" id="ARBA00023136"/>
    </source>
</evidence>
<keyword evidence="6 9" id="KW-1133">Transmembrane helix</keyword>
<sequence>MIKFLHRFEETVIGLLLVATTLLVFVEVVLRFFFNEGLLWAQEATLYLSAWMVLIGASWGIREGAHIGVDALVKTFSPSLQKTVTLIALALAMVYCVLFFYGSWVYLSKMKLIAIEMEDIPIEKWKAMLCLLIGFALLGLRMITVAIEVIQGKRQGFGFADEAKESMHLAEEGVEGMPTRRPAEGKEESK</sequence>
<evidence type="ECO:0000256" key="8">
    <source>
        <dbReference type="ARBA" id="ARBA00038436"/>
    </source>
</evidence>
<keyword evidence="4 9" id="KW-0997">Cell inner membrane</keyword>
<keyword evidence="7 9" id="KW-0472">Membrane</keyword>
<evidence type="ECO:0000256" key="5">
    <source>
        <dbReference type="ARBA" id="ARBA00022692"/>
    </source>
</evidence>
<gene>
    <name evidence="12" type="ORF">HBA18_09615</name>
</gene>
<proteinExistence type="inferred from homology"/>
<comment type="similarity">
    <text evidence="8 9">Belongs to the TRAP transporter small permease family.</text>
</comment>
<evidence type="ECO:0000256" key="6">
    <source>
        <dbReference type="ARBA" id="ARBA00022989"/>
    </source>
</evidence>
<organism evidence="12 13">
    <name type="scientific">Salinivibrio costicola</name>
    <name type="common">Vibrio costicola</name>
    <dbReference type="NCBI Taxonomy" id="51367"/>
    <lineage>
        <taxon>Bacteria</taxon>
        <taxon>Pseudomonadati</taxon>
        <taxon>Pseudomonadota</taxon>
        <taxon>Gammaproteobacteria</taxon>
        <taxon>Vibrionales</taxon>
        <taxon>Vibrionaceae</taxon>
        <taxon>Salinivibrio</taxon>
    </lineage>
</organism>
<reference evidence="12 13" key="1">
    <citation type="submission" date="2020-03" db="EMBL/GenBank/DDBJ databases">
        <title>Genome mining reveals the biosynthetic pathways of PHA and ectoines of the halophilic strain Salinivibrio costicola M318 isolated from fermented shrimp paste.</title>
        <authorList>
            <person name="Doan T.V."/>
            <person name="Tran L.T."/>
            <person name="Trieu T.A."/>
            <person name="Nguyen Q.V."/>
            <person name="Quach T.N."/>
            <person name="Phi T.Q."/>
            <person name="Kumar S."/>
        </authorList>
    </citation>
    <scope>NUCLEOTIDE SEQUENCE [LARGE SCALE GENOMIC DNA]</scope>
    <source>
        <strain evidence="12 13">M318</strain>
    </source>
</reference>
<keyword evidence="2 9" id="KW-0813">Transport</keyword>
<evidence type="ECO:0000313" key="13">
    <source>
        <dbReference type="Proteomes" id="UP000501408"/>
    </source>
</evidence>
<dbReference type="Proteomes" id="UP000501408">
    <property type="component" value="Chromosome 1"/>
</dbReference>
<comment type="caution">
    <text evidence="9">Lacks conserved residue(s) required for the propagation of feature annotation.</text>
</comment>
<dbReference type="Pfam" id="PF04290">
    <property type="entry name" value="DctQ"/>
    <property type="match status" value="1"/>
</dbReference>
<dbReference type="RefSeq" id="WP_167314675.1">
    <property type="nucleotide sequence ID" value="NZ_CP050266.1"/>
</dbReference>
<dbReference type="PANTHER" id="PTHR35011:SF2">
    <property type="entry name" value="2,3-DIKETO-L-GULONATE TRAP TRANSPORTER SMALL PERMEASE PROTEIN YIAM"/>
    <property type="match status" value="1"/>
</dbReference>
<dbReference type="InterPro" id="IPR055348">
    <property type="entry name" value="DctQ"/>
</dbReference>
<dbReference type="InterPro" id="IPR007387">
    <property type="entry name" value="TRAP_DctQ"/>
</dbReference>
<dbReference type="EMBL" id="CP050266">
    <property type="protein sequence ID" value="QIR06596.1"/>
    <property type="molecule type" value="Genomic_DNA"/>
</dbReference>